<dbReference type="InterPro" id="IPR050706">
    <property type="entry name" value="Cyclic-di-GMP_PDE-like"/>
</dbReference>
<evidence type="ECO:0000313" key="3">
    <source>
        <dbReference type="Proteomes" id="UP000733744"/>
    </source>
</evidence>
<reference evidence="2 3" key="1">
    <citation type="journal article" date="2019" name="Antonie Van Leeuwenhoek">
        <title>Description of 'Ca. Methylobacter oryzae' KRF1, a novel species from the environmentally important Methylobacter clade 2.</title>
        <authorList>
            <person name="Khatri K."/>
            <person name="Mohite J.A."/>
            <person name="Pandit P.S."/>
            <person name="Bahulikar R."/>
            <person name="Rahalkar M.C."/>
        </authorList>
    </citation>
    <scope>NUCLEOTIDE SEQUENCE [LARGE SCALE GENOMIC DNA]</scope>
    <source>
        <strain evidence="2 3">KRF1</strain>
    </source>
</reference>
<sequence length="66" mass="7356">DDMEIAATIVAMGHILGFKVLAEGVETPEQLAFLQEKGCDMYQGYIKSQPVPAHRFAELLDIQQYS</sequence>
<dbReference type="InterPro" id="IPR035919">
    <property type="entry name" value="EAL_sf"/>
</dbReference>
<dbReference type="PANTHER" id="PTHR33121">
    <property type="entry name" value="CYCLIC DI-GMP PHOSPHODIESTERASE PDEF"/>
    <property type="match status" value="1"/>
</dbReference>
<feature type="domain" description="EAL" evidence="1">
    <location>
        <begin position="1"/>
        <end position="64"/>
    </location>
</feature>
<protein>
    <submittedName>
        <fullName evidence="2">EAL domain-containing protein</fullName>
    </submittedName>
</protein>
<dbReference type="RefSeq" id="WP_143733159.1">
    <property type="nucleotide sequence ID" value="NZ_RYFG02000016.1"/>
</dbReference>
<organism evidence="2 3">
    <name type="scientific">Candidatus Methylobacter oryzae</name>
    <dbReference type="NCBI Taxonomy" id="2497749"/>
    <lineage>
        <taxon>Bacteria</taxon>
        <taxon>Pseudomonadati</taxon>
        <taxon>Pseudomonadota</taxon>
        <taxon>Gammaproteobacteria</taxon>
        <taxon>Methylococcales</taxon>
        <taxon>Methylococcaceae</taxon>
        <taxon>Methylobacter</taxon>
    </lineage>
</organism>
<dbReference type="Gene3D" id="3.20.20.450">
    <property type="entry name" value="EAL domain"/>
    <property type="match status" value="1"/>
</dbReference>
<dbReference type="Proteomes" id="UP000733744">
    <property type="component" value="Unassembled WGS sequence"/>
</dbReference>
<dbReference type="InterPro" id="IPR001633">
    <property type="entry name" value="EAL_dom"/>
</dbReference>
<dbReference type="SUPFAM" id="SSF141868">
    <property type="entry name" value="EAL domain-like"/>
    <property type="match status" value="1"/>
</dbReference>
<gene>
    <name evidence="2" type="ORF">EKO24_003130</name>
</gene>
<dbReference type="EMBL" id="RYFG02000016">
    <property type="protein sequence ID" value="TRX01956.1"/>
    <property type="molecule type" value="Genomic_DNA"/>
</dbReference>
<proteinExistence type="predicted"/>
<dbReference type="PANTHER" id="PTHR33121:SF70">
    <property type="entry name" value="SIGNALING PROTEIN YKOW"/>
    <property type="match status" value="1"/>
</dbReference>
<evidence type="ECO:0000313" key="2">
    <source>
        <dbReference type="EMBL" id="TRX01956.1"/>
    </source>
</evidence>
<accession>A0ABY3CF05</accession>
<dbReference type="Pfam" id="PF00563">
    <property type="entry name" value="EAL"/>
    <property type="match status" value="1"/>
</dbReference>
<keyword evidence="3" id="KW-1185">Reference proteome</keyword>
<evidence type="ECO:0000259" key="1">
    <source>
        <dbReference type="PROSITE" id="PS50883"/>
    </source>
</evidence>
<name>A0ABY3CF05_9GAMM</name>
<comment type="caution">
    <text evidence="2">The sequence shown here is derived from an EMBL/GenBank/DDBJ whole genome shotgun (WGS) entry which is preliminary data.</text>
</comment>
<feature type="non-terminal residue" evidence="2">
    <location>
        <position position="1"/>
    </location>
</feature>
<dbReference type="PROSITE" id="PS50883">
    <property type="entry name" value="EAL"/>
    <property type="match status" value="1"/>
</dbReference>